<feature type="domain" description="DUF7344" evidence="1">
    <location>
        <begin position="30"/>
        <end position="98"/>
    </location>
</feature>
<dbReference type="AlphaFoldDB" id="A0ABD5PLC6"/>
<dbReference type="RefSeq" id="WP_250139500.1">
    <property type="nucleotide sequence ID" value="NZ_JALIQP010000001.1"/>
</dbReference>
<sequence>MTRFIRERTGTAARTAGPSVIDRDQSVETGRRRMTIDVLTGRDGPVELADLAAGIAARENGIDDTDGKTVASVALALHHVHLPRMDDWGLIDYDPAENRGESCPRRRDVRLE</sequence>
<dbReference type="InterPro" id="IPR055768">
    <property type="entry name" value="DUF7344"/>
</dbReference>
<dbReference type="Proteomes" id="UP001595898">
    <property type="component" value="Unassembled WGS sequence"/>
</dbReference>
<keyword evidence="3" id="KW-1185">Reference proteome</keyword>
<evidence type="ECO:0000313" key="3">
    <source>
        <dbReference type="Proteomes" id="UP001595898"/>
    </source>
</evidence>
<comment type="caution">
    <text evidence="2">The sequence shown here is derived from an EMBL/GenBank/DDBJ whole genome shotgun (WGS) entry which is preliminary data.</text>
</comment>
<gene>
    <name evidence="2" type="ORF">ACFO5R_05455</name>
</gene>
<name>A0ABD5PLC6_9EURY</name>
<proteinExistence type="predicted"/>
<dbReference type="Pfam" id="PF24035">
    <property type="entry name" value="DUF7344"/>
    <property type="match status" value="1"/>
</dbReference>
<dbReference type="EMBL" id="JBHSFA010000002">
    <property type="protein sequence ID" value="MFC4541369.1"/>
    <property type="molecule type" value="Genomic_DNA"/>
</dbReference>
<protein>
    <recommendedName>
        <fullName evidence="1">DUF7344 domain-containing protein</fullName>
    </recommendedName>
</protein>
<accession>A0ABD5PLC6</accession>
<organism evidence="2 3">
    <name type="scientific">Halosolutus amylolyticus</name>
    <dbReference type="NCBI Taxonomy" id="2932267"/>
    <lineage>
        <taxon>Archaea</taxon>
        <taxon>Methanobacteriati</taxon>
        <taxon>Methanobacteriota</taxon>
        <taxon>Stenosarchaea group</taxon>
        <taxon>Halobacteria</taxon>
        <taxon>Halobacteriales</taxon>
        <taxon>Natrialbaceae</taxon>
        <taxon>Halosolutus</taxon>
    </lineage>
</organism>
<evidence type="ECO:0000313" key="2">
    <source>
        <dbReference type="EMBL" id="MFC4541369.1"/>
    </source>
</evidence>
<reference evidence="2 3" key="1">
    <citation type="journal article" date="2019" name="Int. J. Syst. Evol. Microbiol.">
        <title>The Global Catalogue of Microorganisms (GCM) 10K type strain sequencing project: providing services to taxonomists for standard genome sequencing and annotation.</title>
        <authorList>
            <consortium name="The Broad Institute Genomics Platform"/>
            <consortium name="The Broad Institute Genome Sequencing Center for Infectious Disease"/>
            <person name="Wu L."/>
            <person name="Ma J."/>
        </authorList>
    </citation>
    <scope>NUCLEOTIDE SEQUENCE [LARGE SCALE GENOMIC DNA]</scope>
    <source>
        <strain evidence="2 3">WLHS5</strain>
    </source>
</reference>
<evidence type="ECO:0000259" key="1">
    <source>
        <dbReference type="Pfam" id="PF24035"/>
    </source>
</evidence>